<feature type="signal peptide" evidence="1">
    <location>
        <begin position="1"/>
        <end position="18"/>
    </location>
</feature>
<accession>A0A9P9ASG3</accession>
<proteinExistence type="predicted"/>
<sequence length="237" mass="25391">MLFPFFLAILGLISAAVAAPAPAPLGVDDVIVMKTDGTSEVMKATEFDALNKASVAPARRDILPVAGGTSLHRRCDESTELQVLTDEEFTDWDIAISPVSSSSAGEVRVSVASGYSVANAVAIGETTTVNLNSATLTLMSQALSITYTTTWTTTQDQSQIFLLPEGQYGVVVSQPYVRRVTGYVYSGCTDSPVKEEFTSNTYSSASYGNLQWVKGVIRLCANESYPIPYCNGQGEHY</sequence>
<dbReference type="AlphaFoldDB" id="A0A9P9ASG3"/>
<comment type="caution">
    <text evidence="2">The sequence shown here is derived from an EMBL/GenBank/DDBJ whole genome shotgun (WGS) entry which is preliminary data.</text>
</comment>
<gene>
    <name evidence="2" type="ORF">B0T10DRAFT_528366</name>
</gene>
<dbReference type="EMBL" id="JAGPYM010000007">
    <property type="protein sequence ID" value="KAH6892634.1"/>
    <property type="molecule type" value="Genomic_DNA"/>
</dbReference>
<reference evidence="2 3" key="1">
    <citation type="journal article" date="2021" name="Nat. Commun.">
        <title>Genetic determinants of endophytism in the Arabidopsis root mycobiome.</title>
        <authorList>
            <person name="Mesny F."/>
            <person name="Miyauchi S."/>
            <person name="Thiergart T."/>
            <person name="Pickel B."/>
            <person name="Atanasova L."/>
            <person name="Karlsson M."/>
            <person name="Huettel B."/>
            <person name="Barry K.W."/>
            <person name="Haridas S."/>
            <person name="Chen C."/>
            <person name="Bauer D."/>
            <person name="Andreopoulos W."/>
            <person name="Pangilinan J."/>
            <person name="LaButti K."/>
            <person name="Riley R."/>
            <person name="Lipzen A."/>
            <person name="Clum A."/>
            <person name="Drula E."/>
            <person name="Henrissat B."/>
            <person name="Kohler A."/>
            <person name="Grigoriev I.V."/>
            <person name="Martin F.M."/>
            <person name="Hacquard S."/>
        </authorList>
    </citation>
    <scope>NUCLEOTIDE SEQUENCE [LARGE SCALE GENOMIC DNA]</scope>
    <source>
        <strain evidence="2 3">MPI-CAGE-CH-0241</strain>
    </source>
</reference>
<keyword evidence="3" id="KW-1185">Reference proteome</keyword>
<protein>
    <submittedName>
        <fullName evidence="2">Uncharacterized protein</fullName>
    </submittedName>
</protein>
<organism evidence="2 3">
    <name type="scientific">Thelonectria olida</name>
    <dbReference type="NCBI Taxonomy" id="1576542"/>
    <lineage>
        <taxon>Eukaryota</taxon>
        <taxon>Fungi</taxon>
        <taxon>Dikarya</taxon>
        <taxon>Ascomycota</taxon>
        <taxon>Pezizomycotina</taxon>
        <taxon>Sordariomycetes</taxon>
        <taxon>Hypocreomycetidae</taxon>
        <taxon>Hypocreales</taxon>
        <taxon>Nectriaceae</taxon>
        <taxon>Thelonectria</taxon>
    </lineage>
</organism>
<dbReference type="OrthoDB" id="4831122at2759"/>
<evidence type="ECO:0000313" key="2">
    <source>
        <dbReference type="EMBL" id="KAH6892634.1"/>
    </source>
</evidence>
<evidence type="ECO:0000313" key="3">
    <source>
        <dbReference type="Proteomes" id="UP000777438"/>
    </source>
</evidence>
<keyword evidence="1" id="KW-0732">Signal</keyword>
<name>A0A9P9ASG3_9HYPO</name>
<feature type="chain" id="PRO_5040415702" evidence="1">
    <location>
        <begin position="19"/>
        <end position="237"/>
    </location>
</feature>
<dbReference type="Proteomes" id="UP000777438">
    <property type="component" value="Unassembled WGS sequence"/>
</dbReference>
<evidence type="ECO:0000256" key="1">
    <source>
        <dbReference type="SAM" id="SignalP"/>
    </source>
</evidence>